<evidence type="ECO:0000259" key="3">
    <source>
        <dbReference type="Pfam" id="PF00294"/>
    </source>
</evidence>
<organism evidence="4 5">
    <name type="scientific">Membranihabitans marinus</name>
    <dbReference type="NCBI Taxonomy" id="1227546"/>
    <lineage>
        <taxon>Bacteria</taxon>
        <taxon>Pseudomonadati</taxon>
        <taxon>Bacteroidota</taxon>
        <taxon>Saprospiria</taxon>
        <taxon>Saprospirales</taxon>
        <taxon>Saprospiraceae</taxon>
        <taxon>Membranihabitans</taxon>
    </lineage>
</organism>
<dbReference type="AlphaFoldDB" id="A0A953LD02"/>
<evidence type="ECO:0000256" key="2">
    <source>
        <dbReference type="ARBA" id="ARBA00022777"/>
    </source>
</evidence>
<accession>A0A953LD02</accession>
<dbReference type="SUPFAM" id="SSF53613">
    <property type="entry name" value="Ribokinase-like"/>
    <property type="match status" value="1"/>
</dbReference>
<sequence>MSLTIIGTVAFDSVKTPYGEVDKVIGGAATFAGWAASYLYQHIQLVSIIGNDWPEAEMKKMTSRGIDVSGIEIVKGGKSFYWKGEYDKNMIDRTTLATDLNVLDDFDPKLPEHYKKSEYLMLGNLTPEIQQQVIGQMTKKPKLIVMDTMNFWIDIARDALIDTIRKVDVLSINDEEARLLSGEYNLLRAADRILEYGLQYLIIKKGEHGALLFSKDDMFFAPALPLAEITDPTGAGDSFAGGMMGYLASQGDVSFEHMKMSLIYGAAMGSFCVEDYSIKKLQSLTPEMIKTRVKDLIELSKINIEA</sequence>
<dbReference type="EMBL" id="JAHVHU010000008">
    <property type="protein sequence ID" value="MBY5958334.1"/>
    <property type="molecule type" value="Genomic_DNA"/>
</dbReference>
<dbReference type="Pfam" id="PF00294">
    <property type="entry name" value="PfkB"/>
    <property type="match status" value="1"/>
</dbReference>
<gene>
    <name evidence="4" type="ORF">KUV50_09345</name>
</gene>
<dbReference type="GO" id="GO:0005829">
    <property type="term" value="C:cytosol"/>
    <property type="evidence" value="ECO:0007669"/>
    <property type="project" value="TreeGrafter"/>
</dbReference>
<dbReference type="PANTHER" id="PTHR10584:SF166">
    <property type="entry name" value="RIBOKINASE"/>
    <property type="match status" value="1"/>
</dbReference>
<dbReference type="GO" id="GO:0016301">
    <property type="term" value="F:kinase activity"/>
    <property type="evidence" value="ECO:0007669"/>
    <property type="project" value="UniProtKB-KW"/>
</dbReference>
<proteinExistence type="predicted"/>
<evidence type="ECO:0000313" key="4">
    <source>
        <dbReference type="EMBL" id="MBY5958334.1"/>
    </source>
</evidence>
<keyword evidence="2 4" id="KW-0418">Kinase</keyword>
<keyword evidence="1" id="KW-0808">Transferase</keyword>
<reference evidence="4" key="1">
    <citation type="submission" date="2021-06" db="EMBL/GenBank/DDBJ databases">
        <title>44 bacteria genomes isolated from Dapeng, Shenzhen.</title>
        <authorList>
            <person name="Zheng W."/>
            <person name="Yu S."/>
            <person name="Huang Y."/>
        </authorList>
    </citation>
    <scope>NUCLEOTIDE SEQUENCE</scope>
    <source>
        <strain evidence="4">DP5N28-2</strain>
    </source>
</reference>
<keyword evidence="5" id="KW-1185">Reference proteome</keyword>
<dbReference type="Gene3D" id="3.40.1190.20">
    <property type="match status" value="1"/>
</dbReference>
<dbReference type="InterPro" id="IPR002173">
    <property type="entry name" value="Carboh/pur_kinase_PfkB_CS"/>
</dbReference>
<comment type="caution">
    <text evidence="4">The sequence shown here is derived from an EMBL/GenBank/DDBJ whole genome shotgun (WGS) entry which is preliminary data.</text>
</comment>
<name>A0A953LD02_9BACT</name>
<evidence type="ECO:0000256" key="1">
    <source>
        <dbReference type="ARBA" id="ARBA00022679"/>
    </source>
</evidence>
<dbReference type="Proteomes" id="UP000753961">
    <property type="component" value="Unassembled WGS sequence"/>
</dbReference>
<dbReference type="PANTHER" id="PTHR10584">
    <property type="entry name" value="SUGAR KINASE"/>
    <property type="match status" value="1"/>
</dbReference>
<dbReference type="InterPro" id="IPR029056">
    <property type="entry name" value="Ribokinase-like"/>
</dbReference>
<evidence type="ECO:0000313" key="5">
    <source>
        <dbReference type="Proteomes" id="UP000753961"/>
    </source>
</evidence>
<feature type="domain" description="Carbohydrate kinase PfkB" evidence="3">
    <location>
        <begin position="18"/>
        <end position="276"/>
    </location>
</feature>
<dbReference type="RefSeq" id="WP_222579872.1">
    <property type="nucleotide sequence ID" value="NZ_JAHVHU010000008.1"/>
</dbReference>
<protein>
    <submittedName>
        <fullName evidence="4">Sugar kinase</fullName>
    </submittedName>
</protein>
<dbReference type="PROSITE" id="PS00584">
    <property type="entry name" value="PFKB_KINASES_2"/>
    <property type="match status" value="1"/>
</dbReference>
<dbReference type="InterPro" id="IPR011611">
    <property type="entry name" value="PfkB_dom"/>
</dbReference>